<dbReference type="PANTHER" id="PTHR32073">
    <property type="entry name" value="GH11358P"/>
    <property type="match status" value="1"/>
</dbReference>
<comment type="subcellular location">
    <subcellularLocation>
        <location evidence="1">Secreted</location>
    </subcellularLocation>
</comment>
<dbReference type="Pfam" id="PF12260">
    <property type="entry name" value="PIP49_C"/>
    <property type="match status" value="1"/>
</dbReference>
<comment type="caution">
    <text evidence="6">The sequence shown here is derived from an EMBL/GenBank/DDBJ whole genome shotgun (WGS) entry which is preliminary data.</text>
</comment>
<name>A0AA38HZB1_9CUCU</name>
<evidence type="ECO:0000256" key="2">
    <source>
        <dbReference type="ARBA" id="ARBA00006338"/>
    </source>
</evidence>
<dbReference type="Gene3D" id="1.10.510.10">
    <property type="entry name" value="Transferase(Phosphotransferase) domain 1"/>
    <property type="match status" value="1"/>
</dbReference>
<keyword evidence="3" id="KW-0964">Secreted</keyword>
<dbReference type="InterPro" id="IPR011009">
    <property type="entry name" value="Kinase-like_dom_sf"/>
</dbReference>
<dbReference type="AlphaFoldDB" id="A0AA38HZB1"/>
<evidence type="ECO:0000313" key="7">
    <source>
        <dbReference type="Proteomes" id="UP001168821"/>
    </source>
</evidence>
<dbReference type="GO" id="GO:0005576">
    <property type="term" value="C:extracellular region"/>
    <property type="evidence" value="ECO:0007669"/>
    <property type="project" value="UniProtKB-SubCell"/>
</dbReference>
<dbReference type="InterPro" id="IPR020519">
    <property type="entry name" value="DIPK2A/B"/>
</dbReference>
<dbReference type="Proteomes" id="UP001168821">
    <property type="component" value="Unassembled WGS sequence"/>
</dbReference>
<proteinExistence type="inferred from homology"/>
<reference evidence="6" key="1">
    <citation type="journal article" date="2023" name="G3 (Bethesda)">
        <title>Whole genome assemblies of Zophobas morio and Tenebrio molitor.</title>
        <authorList>
            <person name="Kaur S."/>
            <person name="Stinson S.A."/>
            <person name="diCenzo G.C."/>
        </authorList>
    </citation>
    <scope>NUCLEOTIDE SEQUENCE</scope>
    <source>
        <strain evidence="6">QUZm001</strain>
    </source>
</reference>
<evidence type="ECO:0000256" key="1">
    <source>
        <dbReference type="ARBA" id="ARBA00004613"/>
    </source>
</evidence>
<evidence type="ECO:0000256" key="3">
    <source>
        <dbReference type="ARBA" id="ARBA00022525"/>
    </source>
</evidence>
<gene>
    <name evidence="6" type="ORF">Zmor_023224</name>
</gene>
<feature type="domain" description="FAM69 protein-kinase" evidence="5">
    <location>
        <begin position="143"/>
        <end position="330"/>
    </location>
</feature>
<keyword evidence="7" id="KW-1185">Reference proteome</keyword>
<accession>A0AA38HZB1</accession>
<dbReference type="InterPro" id="IPR022049">
    <property type="entry name" value="FAM69_kinase_dom"/>
</dbReference>
<dbReference type="EMBL" id="JALNTZ010000007">
    <property type="protein sequence ID" value="KAJ3645581.1"/>
    <property type="molecule type" value="Genomic_DNA"/>
</dbReference>
<comment type="similarity">
    <text evidence="2">Belongs to the DIPK family.</text>
</comment>
<keyword evidence="4" id="KW-0732">Signal</keyword>
<evidence type="ECO:0000256" key="4">
    <source>
        <dbReference type="ARBA" id="ARBA00022729"/>
    </source>
</evidence>
<organism evidence="6 7">
    <name type="scientific">Zophobas morio</name>
    <dbReference type="NCBI Taxonomy" id="2755281"/>
    <lineage>
        <taxon>Eukaryota</taxon>
        <taxon>Metazoa</taxon>
        <taxon>Ecdysozoa</taxon>
        <taxon>Arthropoda</taxon>
        <taxon>Hexapoda</taxon>
        <taxon>Insecta</taxon>
        <taxon>Pterygota</taxon>
        <taxon>Neoptera</taxon>
        <taxon>Endopterygota</taxon>
        <taxon>Coleoptera</taxon>
        <taxon>Polyphaga</taxon>
        <taxon>Cucujiformia</taxon>
        <taxon>Tenebrionidae</taxon>
        <taxon>Zophobas</taxon>
    </lineage>
</organism>
<dbReference type="SUPFAM" id="SSF56112">
    <property type="entry name" value="Protein kinase-like (PK-like)"/>
    <property type="match status" value="1"/>
</dbReference>
<protein>
    <recommendedName>
        <fullName evidence="5">FAM69 protein-kinase domain-containing protein</fullName>
    </recommendedName>
</protein>
<dbReference type="PANTHER" id="PTHR32073:SF7">
    <property type="entry name" value="GH11358P"/>
    <property type="match status" value="1"/>
</dbReference>
<evidence type="ECO:0000313" key="6">
    <source>
        <dbReference type="EMBL" id="KAJ3645581.1"/>
    </source>
</evidence>
<evidence type="ECO:0000259" key="5">
    <source>
        <dbReference type="Pfam" id="PF12260"/>
    </source>
</evidence>
<sequence length="354" mass="40876">MNFALIVLVISTIAGIYIGILSQRPVSSLSDSIKCPFCYGIDLCKDVDDKRITLTYKSFGDVFYNLFSVKNLYFAEYGDKRVVLKKLGHKEELDRIRRTHVAQDDVLNFMKSGDGVRSFRPCSKETAKTFLNEMSSNFDLDQIWTILQVNVEPLILTLLSNQAWPVPKLYGRCGFLIIEQYCGLPLNHFQTSPWHVRAYLALQLLEAAIHFTHKHHDFRLYLTDISPDNIAVDDNFTLYFVDLENVILKQKLEDNKMIHYSEYFADEDFVYSEEEVCQSPISDHNVYAVCRLLLSRRAPWPMMRNGLLHSPPPGVTTLHSELFSLVEECVDSKVKLNRFYIAEELIRLLKGVIE</sequence>